<accession>A0A4Q1KLR7</accession>
<feature type="signal peptide" evidence="1">
    <location>
        <begin position="1"/>
        <end position="22"/>
    </location>
</feature>
<keyword evidence="3" id="KW-1185">Reference proteome</keyword>
<keyword evidence="1" id="KW-0732">Signal</keyword>
<feature type="chain" id="PRO_5020469173" evidence="1">
    <location>
        <begin position="23"/>
        <end position="215"/>
    </location>
</feature>
<dbReference type="EMBL" id="SBKQ01000012">
    <property type="protein sequence ID" value="RXR30099.1"/>
    <property type="molecule type" value="Genomic_DNA"/>
</dbReference>
<organism evidence="2 3">
    <name type="scientific">Flavobacterium piscinae</name>
    <dbReference type="NCBI Taxonomy" id="2506424"/>
    <lineage>
        <taxon>Bacteria</taxon>
        <taxon>Pseudomonadati</taxon>
        <taxon>Bacteroidota</taxon>
        <taxon>Flavobacteriia</taxon>
        <taxon>Flavobacteriales</taxon>
        <taxon>Flavobacteriaceae</taxon>
        <taxon>Flavobacterium</taxon>
    </lineage>
</organism>
<evidence type="ECO:0000313" key="2">
    <source>
        <dbReference type="EMBL" id="RXR30099.1"/>
    </source>
</evidence>
<proteinExistence type="predicted"/>
<sequence>MKKTKKIFIILLVLNFIYSCNSDENNLDHQSSNFYALTVGNSWEYNYYLRENATNNFLPTPVTETVDITETIVLNNKTYYNFKHIVNGNDGNYSSLPSNGERNYVLRDSLGFLIDETGLIKYNNSNNNEYFVDQMNDELSYYLKLSDMDNNIITNAGSFMCYDNHYYLKDGDGNQSNSLDHIYREIGKGEILRTMSFASQNEHFAEKRLESYSTQ</sequence>
<protein>
    <submittedName>
        <fullName evidence="2">Uncharacterized protein</fullName>
    </submittedName>
</protein>
<comment type="caution">
    <text evidence="2">The sequence shown here is derived from an EMBL/GenBank/DDBJ whole genome shotgun (WGS) entry which is preliminary data.</text>
</comment>
<evidence type="ECO:0000313" key="3">
    <source>
        <dbReference type="Proteomes" id="UP000289734"/>
    </source>
</evidence>
<gene>
    <name evidence="2" type="ORF">EQG68_11755</name>
</gene>
<dbReference type="Proteomes" id="UP000289734">
    <property type="component" value="Unassembled WGS sequence"/>
</dbReference>
<name>A0A4Q1KLR7_9FLAO</name>
<evidence type="ECO:0000256" key="1">
    <source>
        <dbReference type="SAM" id="SignalP"/>
    </source>
</evidence>
<dbReference type="RefSeq" id="WP_129465084.1">
    <property type="nucleotide sequence ID" value="NZ_SBKQ01000012.1"/>
</dbReference>
<dbReference type="OrthoDB" id="9781289at2"/>
<dbReference type="AlphaFoldDB" id="A0A4Q1KLR7"/>
<dbReference type="PROSITE" id="PS51257">
    <property type="entry name" value="PROKAR_LIPOPROTEIN"/>
    <property type="match status" value="1"/>
</dbReference>
<reference evidence="3" key="1">
    <citation type="submission" date="2019-01" db="EMBL/GenBank/DDBJ databases">
        <title>Cytophagaceae bacterium strain CAR-16.</title>
        <authorList>
            <person name="Chen W.-M."/>
        </authorList>
    </citation>
    <scope>NUCLEOTIDE SEQUENCE [LARGE SCALE GENOMIC DNA]</scope>
    <source>
        <strain evidence="3">ICH-30</strain>
    </source>
</reference>